<evidence type="ECO:0000259" key="1">
    <source>
        <dbReference type="PROSITE" id="PS50181"/>
    </source>
</evidence>
<keyword evidence="3" id="KW-1185">Reference proteome</keyword>
<dbReference type="SMART" id="SM00256">
    <property type="entry name" value="FBOX"/>
    <property type="match status" value="1"/>
</dbReference>
<name>A0A2G5SII3_9PELO</name>
<dbReference type="PANTHER" id="PTHR23015">
    <property type="entry name" value="UNCHARACTERIZED C.ELEGANS PROTEIN"/>
    <property type="match status" value="1"/>
</dbReference>
<dbReference type="InterPro" id="IPR041426">
    <property type="entry name" value="Mos1_HTH"/>
</dbReference>
<dbReference type="InterPro" id="IPR002900">
    <property type="entry name" value="DUF38/FTH_CAE_spp"/>
</dbReference>
<gene>
    <name evidence="2" type="ORF">B9Z55_027042</name>
</gene>
<accession>A0A2G5SII3</accession>
<reference evidence="3" key="1">
    <citation type="submission" date="2017-10" db="EMBL/GenBank/DDBJ databases">
        <title>Rapid genome shrinkage in a self-fertile nematode reveals novel sperm competition proteins.</title>
        <authorList>
            <person name="Yin D."/>
            <person name="Schwarz E.M."/>
            <person name="Thomas C.G."/>
            <person name="Felde R.L."/>
            <person name="Korf I.F."/>
            <person name="Cutter A.D."/>
            <person name="Schartner C.M."/>
            <person name="Ralston E.J."/>
            <person name="Meyer B.J."/>
            <person name="Haag E.S."/>
        </authorList>
    </citation>
    <scope>NUCLEOTIDE SEQUENCE [LARGE SCALE GENOMIC DNA]</scope>
    <source>
        <strain evidence="3">JU1422</strain>
    </source>
</reference>
<feature type="domain" description="F-box" evidence="1">
    <location>
        <begin position="72"/>
        <end position="119"/>
    </location>
</feature>
<sequence>MSSDLIKENHRLLKTCILYKVLQKEPIFDSYRNLCDTVGQDAMEYRDFEFWYYRFYHGNRDFDYDRSVDPEAKTLVDMPVVLMNKIAKNLDPVERIRLRTMNHAIKAVADSFPPVFEKIKITVSDSDLSWSLNDKMFICTKKCTGCSFWRPNSSEIEKYEECYMKKGLEYLAPVLKMPNIQVNHLSFTFFEGTPDRDDLLPAQFNAKSVHIYSKHSNEAVHFLSAMNPGYLESISLEVMFLEEVENYGIIFGTDQFKQAKSIEIKEIWRTFNVADLSSFSHLKTFKCQLMSDDILENLPRIRDMISIFKEFESCELEFFLYGNFPIAVFAQALGAEIPIGPLAEGERLTITHHYQIPDSNKCLEFKLKQEERNCRMGIRKIR</sequence>
<evidence type="ECO:0000313" key="2">
    <source>
        <dbReference type="EMBL" id="PIC14884.1"/>
    </source>
</evidence>
<dbReference type="Pfam" id="PF01827">
    <property type="entry name" value="FTH"/>
    <property type="match status" value="1"/>
</dbReference>
<dbReference type="EMBL" id="PDUG01000007">
    <property type="protein sequence ID" value="PIC14884.1"/>
    <property type="molecule type" value="Genomic_DNA"/>
</dbReference>
<dbReference type="GO" id="GO:0045087">
    <property type="term" value="P:innate immune response"/>
    <property type="evidence" value="ECO:0007669"/>
    <property type="project" value="TreeGrafter"/>
</dbReference>
<dbReference type="InterPro" id="IPR001810">
    <property type="entry name" value="F-box_dom"/>
</dbReference>
<dbReference type="AlphaFoldDB" id="A0A2G5SII3"/>
<dbReference type="PANTHER" id="PTHR23015:SF4">
    <property type="entry name" value="DUF38 DOMAIN-CONTAINING PROTEIN-RELATED"/>
    <property type="match status" value="1"/>
</dbReference>
<proteinExistence type="predicted"/>
<dbReference type="CDD" id="cd22150">
    <property type="entry name" value="F-box_CeFBXA-like"/>
    <property type="match status" value="1"/>
</dbReference>
<dbReference type="Gene3D" id="1.10.10.1450">
    <property type="match status" value="1"/>
</dbReference>
<dbReference type="InterPro" id="IPR040161">
    <property type="entry name" value="FB224"/>
</dbReference>
<organism evidence="2 3">
    <name type="scientific">Caenorhabditis nigoni</name>
    <dbReference type="NCBI Taxonomy" id="1611254"/>
    <lineage>
        <taxon>Eukaryota</taxon>
        <taxon>Metazoa</taxon>
        <taxon>Ecdysozoa</taxon>
        <taxon>Nematoda</taxon>
        <taxon>Chromadorea</taxon>
        <taxon>Rhabditida</taxon>
        <taxon>Rhabditina</taxon>
        <taxon>Rhabditomorpha</taxon>
        <taxon>Rhabditoidea</taxon>
        <taxon>Rhabditidae</taxon>
        <taxon>Peloderinae</taxon>
        <taxon>Caenorhabditis</taxon>
    </lineage>
</organism>
<dbReference type="Pfam" id="PF17906">
    <property type="entry name" value="HTH_48"/>
    <property type="match status" value="1"/>
</dbReference>
<dbReference type="Proteomes" id="UP000230233">
    <property type="component" value="Unassembled WGS sequence"/>
</dbReference>
<dbReference type="PROSITE" id="PS50181">
    <property type="entry name" value="FBOX"/>
    <property type="match status" value="1"/>
</dbReference>
<evidence type="ECO:0000313" key="3">
    <source>
        <dbReference type="Proteomes" id="UP000230233"/>
    </source>
</evidence>
<comment type="caution">
    <text evidence="2">The sequence shown here is derived from an EMBL/GenBank/DDBJ whole genome shotgun (WGS) entry which is preliminary data.</text>
</comment>
<protein>
    <recommendedName>
        <fullName evidence="1">F-box domain-containing protein</fullName>
    </recommendedName>
</protein>